<dbReference type="Pfam" id="PF15365">
    <property type="entry name" value="PNRC"/>
    <property type="match status" value="1"/>
</dbReference>
<accession>A0A024FW50</accession>
<evidence type="ECO:0000256" key="1">
    <source>
        <dbReference type="SAM" id="MobiDB-lite"/>
    </source>
</evidence>
<keyword evidence="3" id="KW-1185">Reference proteome</keyword>
<feature type="region of interest" description="Disordered" evidence="1">
    <location>
        <begin position="26"/>
        <end position="59"/>
    </location>
</feature>
<dbReference type="Proteomes" id="UP000053237">
    <property type="component" value="Unassembled WGS sequence"/>
</dbReference>
<dbReference type="InterPro" id="IPR028322">
    <property type="entry name" value="PNRC-like_rgn"/>
</dbReference>
<sequence length="283" mass="31426">MDVDARVWNKKLGYFEYPSSVTSQKVHNKRKVAGRYADTKRSNSTGRNQKRGDTQNVCSGPISILSRSEKVQSQYTPKRESFKANYDQLIACSSSSLPSSFSSLSAKCLLTPQMLASSCPVAVMEKPALDFILNETISKPKEKNEAVKKQTNLVKRNTKERRHIQKTTHGNIQRKPLDAGEKWAWSAFQTSPDPDKLPLPPFIMEQKMNGISVIPTIAAGVLAEPAESKMDVSDVNGQSIESEKETQPPLPPPPLGKNALSETRVYSIEQSMTQDLCRMLNIG</sequence>
<dbReference type="InParanoid" id="A0A024FW50"/>
<dbReference type="GO" id="GO:0016071">
    <property type="term" value="P:mRNA metabolic process"/>
    <property type="evidence" value="ECO:0007669"/>
    <property type="project" value="UniProtKB-ARBA"/>
</dbReference>
<organism evidence="2 3">
    <name type="scientific">Albugo candida</name>
    <dbReference type="NCBI Taxonomy" id="65357"/>
    <lineage>
        <taxon>Eukaryota</taxon>
        <taxon>Sar</taxon>
        <taxon>Stramenopiles</taxon>
        <taxon>Oomycota</taxon>
        <taxon>Peronosporomycetes</taxon>
        <taxon>Albuginales</taxon>
        <taxon>Albuginaceae</taxon>
        <taxon>Albugo</taxon>
    </lineage>
</organism>
<evidence type="ECO:0000313" key="3">
    <source>
        <dbReference type="Proteomes" id="UP000053237"/>
    </source>
</evidence>
<dbReference type="AlphaFoldDB" id="A0A024FW50"/>
<reference evidence="2 3" key="1">
    <citation type="submission" date="2012-05" db="EMBL/GenBank/DDBJ databases">
        <title>Recombination and specialization in a pathogen metapopulation.</title>
        <authorList>
            <person name="Gardiner A."/>
            <person name="Kemen E."/>
            <person name="Schultz-Larsen T."/>
            <person name="MacLean D."/>
            <person name="Van Oosterhout C."/>
            <person name="Jones J.D.G."/>
        </authorList>
    </citation>
    <scope>NUCLEOTIDE SEQUENCE [LARGE SCALE GENOMIC DNA]</scope>
    <source>
        <strain evidence="2 3">Ac Nc2</strain>
    </source>
</reference>
<gene>
    <name evidence="2" type="ORF">BN9_124230</name>
</gene>
<dbReference type="OrthoDB" id="125971at2759"/>
<comment type="caution">
    <text evidence="2">The sequence shown here is derived from an EMBL/GenBank/DDBJ whole genome shotgun (WGS) entry which is preliminary data.</text>
</comment>
<proteinExistence type="predicted"/>
<name>A0A024FW50_9STRA</name>
<protein>
    <submittedName>
        <fullName evidence="2">Uncharacterized protein</fullName>
    </submittedName>
</protein>
<dbReference type="EMBL" id="CAIX01000557">
    <property type="protein sequence ID" value="CCI11132.1"/>
    <property type="molecule type" value="Genomic_DNA"/>
</dbReference>
<feature type="region of interest" description="Disordered" evidence="1">
    <location>
        <begin position="229"/>
        <end position="260"/>
    </location>
</feature>
<evidence type="ECO:0000313" key="2">
    <source>
        <dbReference type="EMBL" id="CCI11132.1"/>
    </source>
</evidence>